<dbReference type="GO" id="GO:0042744">
    <property type="term" value="P:hydrogen peroxide catabolic process"/>
    <property type="evidence" value="ECO:0007669"/>
    <property type="project" value="UniProtKB-KW"/>
</dbReference>
<dbReference type="Gene3D" id="1.10.420.10">
    <property type="entry name" value="Peroxidase, domain 2"/>
    <property type="match status" value="1"/>
</dbReference>
<evidence type="ECO:0000313" key="14">
    <source>
        <dbReference type="Proteomes" id="UP001180020"/>
    </source>
</evidence>
<dbReference type="PANTHER" id="PTHR31517">
    <property type="match status" value="1"/>
</dbReference>
<evidence type="ECO:0000256" key="6">
    <source>
        <dbReference type="ARBA" id="ARBA00022837"/>
    </source>
</evidence>
<dbReference type="GO" id="GO:0140825">
    <property type="term" value="F:lactoperoxidase activity"/>
    <property type="evidence" value="ECO:0007669"/>
    <property type="project" value="UniProtKB-EC"/>
</dbReference>
<comment type="caution">
    <text evidence="13">The sequence shown here is derived from an EMBL/GenBank/DDBJ whole genome shotgun (WGS) entry which is preliminary data.</text>
</comment>
<name>A0AAV9CZ14_ACOCL</name>
<dbReference type="Pfam" id="PF00141">
    <property type="entry name" value="peroxidase"/>
    <property type="match status" value="1"/>
</dbReference>
<evidence type="ECO:0000256" key="3">
    <source>
        <dbReference type="ARBA" id="ARBA00022559"/>
    </source>
</evidence>
<comment type="cofactor">
    <cofactor evidence="10">
        <name>Ca(2+)</name>
        <dbReference type="ChEBI" id="CHEBI:29108"/>
    </cofactor>
    <text evidence="10">Binds 2 calcium ions per subunit.</text>
</comment>
<dbReference type="AlphaFoldDB" id="A0AAV9CZ14"/>
<evidence type="ECO:0000256" key="11">
    <source>
        <dbReference type="RuleBase" id="RU004241"/>
    </source>
</evidence>
<dbReference type="InterPro" id="IPR000823">
    <property type="entry name" value="Peroxidase_pln"/>
</dbReference>
<feature type="binding site" evidence="10">
    <location>
        <position position="32"/>
    </location>
    <ligand>
        <name>Ca(2+)</name>
        <dbReference type="ChEBI" id="CHEBI:29108"/>
        <label>2</label>
    </ligand>
</feature>
<keyword evidence="14" id="KW-1185">Reference proteome</keyword>
<keyword evidence="4" id="KW-0349">Heme</keyword>
<evidence type="ECO:0000256" key="5">
    <source>
        <dbReference type="ARBA" id="ARBA00022723"/>
    </source>
</evidence>
<evidence type="ECO:0000256" key="2">
    <source>
        <dbReference type="ARBA" id="ARBA00001970"/>
    </source>
</evidence>
<evidence type="ECO:0000259" key="12">
    <source>
        <dbReference type="PROSITE" id="PS50873"/>
    </source>
</evidence>
<evidence type="ECO:0000256" key="9">
    <source>
        <dbReference type="ARBA" id="ARBA00023324"/>
    </source>
</evidence>
<keyword evidence="6 10" id="KW-0106">Calcium</keyword>
<reference evidence="13" key="2">
    <citation type="submission" date="2023-06" db="EMBL/GenBank/DDBJ databases">
        <authorList>
            <person name="Ma L."/>
            <person name="Liu K.-W."/>
            <person name="Li Z."/>
            <person name="Hsiao Y.-Y."/>
            <person name="Qi Y."/>
            <person name="Fu T."/>
            <person name="Tang G."/>
            <person name="Zhang D."/>
            <person name="Sun W.-H."/>
            <person name="Liu D.-K."/>
            <person name="Li Y."/>
            <person name="Chen G.-Z."/>
            <person name="Liu X.-D."/>
            <person name="Liao X.-Y."/>
            <person name="Jiang Y.-T."/>
            <person name="Yu X."/>
            <person name="Hao Y."/>
            <person name="Huang J."/>
            <person name="Zhao X.-W."/>
            <person name="Ke S."/>
            <person name="Chen Y.-Y."/>
            <person name="Wu W.-L."/>
            <person name="Hsu J.-L."/>
            <person name="Lin Y.-F."/>
            <person name="Huang M.-D."/>
            <person name="Li C.-Y."/>
            <person name="Huang L."/>
            <person name="Wang Z.-W."/>
            <person name="Zhao X."/>
            <person name="Zhong W.-Y."/>
            <person name="Peng D.-H."/>
            <person name="Ahmad S."/>
            <person name="Lan S."/>
            <person name="Zhang J.-S."/>
            <person name="Tsai W.-C."/>
            <person name="Van De Peer Y."/>
            <person name="Liu Z.-J."/>
        </authorList>
    </citation>
    <scope>NUCLEOTIDE SEQUENCE</scope>
    <source>
        <strain evidence="13">CP</strain>
        <tissue evidence="13">Leaves</tissue>
    </source>
</reference>
<dbReference type="GO" id="GO:0020037">
    <property type="term" value="F:heme binding"/>
    <property type="evidence" value="ECO:0007669"/>
    <property type="project" value="InterPro"/>
</dbReference>
<feature type="domain" description="Plant heme peroxidase family profile" evidence="12">
    <location>
        <begin position="20"/>
        <end position="104"/>
    </location>
</feature>
<evidence type="ECO:0000256" key="10">
    <source>
        <dbReference type="PIRSR" id="PIRSR600823-3"/>
    </source>
</evidence>
<keyword evidence="8" id="KW-0408">Iron</keyword>
<dbReference type="EMBL" id="JAUJYO010000017">
    <property type="protein sequence ID" value="KAK1293719.1"/>
    <property type="molecule type" value="Genomic_DNA"/>
</dbReference>
<comment type="cofactor">
    <cofactor evidence="2">
        <name>heme b</name>
        <dbReference type="ChEBI" id="CHEBI:60344"/>
    </cofactor>
</comment>
<dbReference type="InterPro" id="IPR010255">
    <property type="entry name" value="Haem_peroxidase_sf"/>
</dbReference>
<organism evidence="13 14">
    <name type="scientific">Acorus calamus</name>
    <name type="common">Sweet flag</name>
    <dbReference type="NCBI Taxonomy" id="4465"/>
    <lineage>
        <taxon>Eukaryota</taxon>
        <taxon>Viridiplantae</taxon>
        <taxon>Streptophyta</taxon>
        <taxon>Embryophyta</taxon>
        <taxon>Tracheophyta</taxon>
        <taxon>Spermatophyta</taxon>
        <taxon>Magnoliopsida</taxon>
        <taxon>Liliopsida</taxon>
        <taxon>Acoraceae</taxon>
        <taxon>Acorus</taxon>
    </lineage>
</organism>
<keyword evidence="5 10" id="KW-0479">Metal-binding</keyword>
<reference evidence="13" key="1">
    <citation type="journal article" date="2023" name="Nat. Commun.">
        <title>Diploid and tetraploid genomes of Acorus and the evolution of monocots.</title>
        <authorList>
            <person name="Ma L."/>
            <person name="Liu K.W."/>
            <person name="Li Z."/>
            <person name="Hsiao Y.Y."/>
            <person name="Qi Y."/>
            <person name="Fu T."/>
            <person name="Tang G.D."/>
            <person name="Zhang D."/>
            <person name="Sun W.H."/>
            <person name="Liu D.K."/>
            <person name="Li Y."/>
            <person name="Chen G.Z."/>
            <person name="Liu X.D."/>
            <person name="Liao X.Y."/>
            <person name="Jiang Y.T."/>
            <person name="Yu X."/>
            <person name="Hao Y."/>
            <person name="Huang J."/>
            <person name="Zhao X.W."/>
            <person name="Ke S."/>
            <person name="Chen Y.Y."/>
            <person name="Wu W.L."/>
            <person name="Hsu J.L."/>
            <person name="Lin Y.F."/>
            <person name="Huang M.D."/>
            <person name="Li C.Y."/>
            <person name="Huang L."/>
            <person name="Wang Z.W."/>
            <person name="Zhao X."/>
            <person name="Zhong W.Y."/>
            <person name="Peng D.H."/>
            <person name="Ahmad S."/>
            <person name="Lan S."/>
            <person name="Zhang J.S."/>
            <person name="Tsai W.C."/>
            <person name="Van de Peer Y."/>
            <person name="Liu Z.J."/>
        </authorList>
    </citation>
    <scope>NUCLEOTIDE SEQUENCE</scope>
    <source>
        <strain evidence="13">CP</strain>
    </source>
</reference>
<dbReference type="PRINTS" id="PR00461">
    <property type="entry name" value="PLPEROXIDASE"/>
</dbReference>
<keyword evidence="7" id="KW-0560">Oxidoreductase</keyword>
<evidence type="ECO:0000256" key="4">
    <source>
        <dbReference type="ARBA" id="ARBA00022617"/>
    </source>
</evidence>
<dbReference type="GO" id="GO:0046872">
    <property type="term" value="F:metal ion binding"/>
    <property type="evidence" value="ECO:0007669"/>
    <property type="project" value="UniProtKB-KW"/>
</dbReference>
<accession>A0AAV9CZ14</accession>
<comment type="catalytic activity">
    <reaction evidence="1">
        <text>2 a phenolic donor + H2O2 = 2 a phenolic radical donor + 2 H2O</text>
        <dbReference type="Rhea" id="RHEA:56136"/>
        <dbReference type="ChEBI" id="CHEBI:15377"/>
        <dbReference type="ChEBI" id="CHEBI:16240"/>
        <dbReference type="ChEBI" id="CHEBI:139520"/>
        <dbReference type="ChEBI" id="CHEBI:139521"/>
        <dbReference type="EC" id="1.11.1.7"/>
    </reaction>
</comment>
<dbReference type="SUPFAM" id="SSF48113">
    <property type="entry name" value="Heme-dependent peroxidases"/>
    <property type="match status" value="1"/>
</dbReference>
<dbReference type="Proteomes" id="UP001180020">
    <property type="component" value="Unassembled WGS sequence"/>
</dbReference>
<dbReference type="PANTHER" id="PTHR31517:SF51">
    <property type="entry name" value="PEROXIDASE 55"/>
    <property type="match status" value="1"/>
</dbReference>
<proteinExistence type="inferred from homology"/>
<keyword evidence="3" id="KW-0575">Peroxidase</keyword>
<evidence type="ECO:0000313" key="13">
    <source>
        <dbReference type="EMBL" id="KAK1293719.1"/>
    </source>
</evidence>
<evidence type="ECO:0000256" key="8">
    <source>
        <dbReference type="ARBA" id="ARBA00023004"/>
    </source>
</evidence>
<sequence>MVVLLLLRFVRREQGGLPRSSLFYNGCPNRLDNSYYKNLQIQRGLFFSDQILWHDPATKNTVGALANNTGIWEAKFTAAMIRLGSIDVKIGDDGEVRKNCRVVN</sequence>
<protein>
    <recommendedName>
        <fullName evidence="12">Plant heme peroxidase family profile domain-containing protein</fullName>
    </recommendedName>
</protein>
<dbReference type="InterPro" id="IPR002016">
    <property type="entry name" value="Haem_peroxidase"/>
</dbReference>
<keyword evidence="9" id="KW-0376">Hydrogen peroxide</keyword>
<dbReference type="GO" id="GO:0006979">
    <property type="term" value="P:response to oxidative stress"/>
    <property type="evidence" value="ECO:0007669"/>
    <property type="project" value="InterPro"/>
</dbReference>
<comment type="similarity">
    <text evidence="11">Belongs to the peroxidase family.</text>
</comment>
<evidence type="ECO:0000256" key="7">
    <source>
        <dbReference type="ARBA" id="ARBA00023002"/>
    </source>
</evidence>
<evidence type="ECO:0000256" key="1">
    <source>
        <dbReference type="ARBA" id="ARBA00000189"/>
    </source>
</evidence>
<gene>
    <name evidence="13" type="ORF">QJS10_CPB17g01036</name>
</gene>
<dbReference type="PROSITE" id="PS50873">
    <property type="entry name" value="PEROXIDASE_4"/>
    <property type="match status" value="1"/>
</dbReference>